<reference evidence="2 3" key="1">
    <citation type="journal article" date="2016" name="Nat. Commun.">
        <title>Thousands of microbial genomes shed light on interconnected biogeochemical processes in an aquifer system.</title>
        <authorList>
            <person name="Anantharaman K."/>
            <person name="Brown C.T."/>
            <person name="Hug L.A."/>
            <person name="Sharon I."/>
            <person name="Castelle C.J."/>
            <person name="Probst A.J."/>
            <person name="Thomas B.C."/>
            <person name="Singh A."/>
            <person name="Wilkins M.J."/>
            <person name="Karaoz U."/>
            <person name="Brodie E.L."/>
            <person name="Williams K.H."/>
            <person name="Hubbard S.S."/>
            <person name="Banfield J.F."/>
        </authorList>
    </citation>
    <scope>NUCLEOTIDE SEQUENCE [LARGE SCALE GENOMIC DNA]</scope>
</reference>
<dbReference type="EMBL" id="MFCX01000007">
    <property type="protein sequence ID" value="OGE26574.1"/>
    <property type="molecule type" value="Genomic_DNA"/>
</dbReference>
<evidence type="ECO:0000313" key="2">
    <source>
        <dbReference type="EMBL" id="OGE26574.1"/>
    </source>
</evidence>
<name>A0A1F5JD63_9BACT</name>
<keyword evidence="1" id="KW-0175">Coiled coil</keyword>
<accession>A0A1F5JD63</accession>
<proteinExistence type="predicted"/>
<dbReference type="AlphaFoldDB" id="A0A1F5JD63"/>
<evidence type="ECO:0000313" key="3">
    <source>
        <dbReference type="Proteomes" id="UP000177042"/>
    </source>
</evidence>
<evidence type="ECO:0000256" key="1">
    <source>
        <dbReference type="SAM" id="Coils"/>
    </source>
</evidence>
<protein>
    <submittedName>
        <fullName evidence="2">Uncharacterized protein</fullName>
    </submittedName>
</protein>
<sequence>MTTALKISKLTNLAVIIFYTLLAFLLIKPLFAQDSTISATSDKKILIQQKIEARKEAVQAKVETRKEKVQIRIASKEANIKQKIEDRKEKIASRHAALKEKLQTFKDKKKAEIAETVNTNLNRINTNQTDRMLKHLNTISTILDKVENLVNQGNSSIKDPDATRVAIEDARIMIISTSDVVTEQSGKDYTIELTSESKVKADAQTQRKKLHNDLLAVRKLVIESKQKVTEVIRTAKAEKGAKEATTSGQQ</sequence>
<comment type="caution">
    <text evidence="2">The sequence shown here is derived from an EMBL/GenBank/DDBJ whole genome shotgun (WGS) entry which is preliminary data.</text>
</comment>
<dbReference type="Proteomes" id="UP000177042">
    <property type="component" value="Unassembled WGS sequence"/>
</dbReference>
<gene>
    <name evidence="2" type="ORF">A3C26_04190</name>
</gene>
<feature type="coiled-coil region" evidence="1">
    <location>
        <begin position="66"/>
        <end position="115"/>
    </location>
</feature>
<organism evidence="2 3">
    <name type="scientific">Candidatus Daviesbacteria bacterium RIFCSPHIGHO2_02_FULL_39_12</name>
    <dbReference type="NCBI Taxonomy" id="1797770"/>
    <lineage>
        <taxon>Bacteria</taxon>
        <taxon>Candidatus Daviesiibacteriota</taxon>
    </lineage>
</organism>